<dbReference type="Gene3D" id="3.30.70.1400">
    <property type="entry name" value="Aminomethyltransferase beta-barrel domains"/>
    <property type="match status" value="1"/>
</dbReference>
<evidence type="ECO:0000259" key="2">
    <source>
        <dbReference type="Pfam" id="PF21130"/>
    </source>
</evidence>
<evidence type="ECO:0000313" key="3">
    <source>
        <dbReference type="EMBL" id="TCP12318.1"/>
    </source>
</evidence>
<dbReference type="Gene3D" id="2.40.30.160">
    <property type="match status" value="1"/>
</dbReference>
<dbReference type="InterPro" id="IPR006222">
    <property type="entry name" value="GCVT_N"/>
</dbReference>
<dbReference type="PANTHER" id="PTHR22602:SF0">
    <property type="entry name" value="TRANSFERASE CAF17, MITOCHONDRIAL-RELATED"/>
    <property type="match status" value="1"/>
</dbReference>
<proteinExistence type="predicted"/>
<dbReference type="Proteomes" id="UP000294841">
    <property type="component" value="Unassembled WGS sequence"/>
</dbReference>
<evidence type="ECO:0000259" key="1">
    <source>
        <dbReference type="Pfam" id="PF01571"/>
    </source>
</evidence>
<sequence length="283" mass="32261">MFIQLEQYSLISISGEDAQKYLQGQLTTDVNKLVIGSSTLTAHCDPKGKVNSLFRLYKVGEQQFYVVIRKNLIPFALTQLKKYAVFSKVTFNELNWQLIGIVANNQDDLNHKCGQISANFTIEIGDNRAILVSEQILTIEFEQDFIYWDKLDIQAGLPIFSVEAQNEFIPQALNLQVIEEAISFQKGCYIGQEIVARAKYRGINKRAMFVFSAITTEQPQIGTEIEMQLESGWRKTGFILNTVNFDGVLWLQVVMNNQLENNMVFRLAESHKELTGVTLPYEL</sequence>
<dbReference type="PANTHER" id="PTHR22602">
    <property type="entry name" value="TRANSFERASE CAF17, MITOCHONDRIAL-RELATED"/>
    <property type="match status" value="1"/>
</dbReference>
<dbReference type="Gene3D" id="3.30.70.1630">
    <property type="match status" value="1"/>
</dbReference>
<feature type="domain" description="tRNA-modifying protein YgfZ-like beta-barrel" evidence="2">
    <location>
        <begin position="204"/>
        <end position="269"/>
    </location>
</feature>
<name>A0A4V2SJ10_9PAST</name>
<dbReference type="InterPro" id="IPR048451">
    <property type="entry name" value="YgfZ_barrel"/>
</dbReference>
<dbReference type="SUPFAM" id="SSF101790">
    <property type="entry name" value="Aminomethyltransferase beta-barrel domain"/>
    <property type="match status" value="1"/>
</dbReference>
<dbReference type="AlphaFoldDB" id="A0A4V2SJ10"/>
<dbReference type="OrthoDB" id="9796287at2"/>
<evidence type="ECO:0000313" key="4">
    <source>
        <dbReference type="Proteomes" id="UP000294841"/>
    </source>
</evidence>
<dbReference type="Pfam" id="PF01571">
    <property type="entry name" value="GCV_T"/>
    <property type="match status" value="1"/>
</dbReference>
<dbReference type="RefSeq" id="WP_132023922.1">
    <property type="nucleotide sequence ID" value="NZ_CP016605.1"/>
</dbReference>
<organism evidence="3 4">
    <name type="scientific">Bisgaardia hudsonensis</name>
    <dbReference type="NCBI Taxonomy" id="109472"/>
    <lineage>
        <taxon>Bacteria</taxon>
        <taxon>Pseudomonadati</taxon>
        <taxon>Pseudomonadota</taxon>
        <taxon>Gammaproteobacteria</taxon>
        <taxon>Pasteurellales</taxon>
        <taxon>Pasteurellaceae</taxon>
        <taxon>Bisgaardia</taxon>
    </lineage>
</organism>
<dbReference type="EMBL" id="SLXI01000004">
    <property type="protein sequence ID" value="TCP12318.1"/>
    <property type="molecule type" value="Genomic_DNA"/>
</dbReference>
<dbReference type="InterPro" id="IPR045179">
    <property type="entry name" value="YgfZ/GcvT"/>
</dbReference>
<dbReference type="InterPro" id="IPR017703">
    <property type="entry name" value="YgfZ/GCV_T_CS"/>
</dbReference>
<gene>
    <name evidence="3" type="ORF">EV697_104125</name>
</gene>
<feature type="domain" description="GCVT N-terminal" evidence="1">
    <location>
        <begin position="9"/>
        <end position="95"/>
    </location>
</feature>
<accession>A0A4V2SJ10</accession>
<reference evidence="3 4" key="1">
    <citation type="submission" date="2019-03" db="EMBL/GenBank/DDBJ databases">
        <title>Genomic Encyclopedia of Type Strains, Phase IV (KMG-IV): sequencing the most valuable type-strain genomes for metagenomic binning, comparative biology and taxonomic classification.</title>
        <authorList>
            <person name="Goeker M."/>
        </authorList>
    </citation>
    <scope>NUCLEOTIDE SEQUENCE [LARGE SCALE GENOMIC DNA]</scope>
    <source>
        <strain evidence="3 4">DSM 28231</strain>
    </source>
</reference>
<dbReference type="SUPFAM" id="SSF103025">
    <property type="entry name" value="Folate-binding domain"/>
    <property type="match status" value="1"/>
</dbReference>
<protein>
    <submittedName>
        <fullName evidence="3">Uncharacterized protein</fullName>
    </submittedName>
</protein>
<comment type="caution">
    <text evidence="3">The sequence shown here is derived from an EMBL/GenBank/DDBJ whole genome shotgun (WGS) entry which is preliminary data.</text>
</comment>
<dbReference type="Pfam" id="PF21130">
    <property type="entry name" value="YgfZ_barrel"/>
    <property type="match status" value="1"/>
</dbReference>
<keyword evidence="4" id="KW-1185">Reference proteome</keyword>
<dbReference type="GO" id="GO:0016226">
    <property type="term" value="P:iron-sulfur cluster assembly"/>
    <property type="evidence" value="ECO:0007669"/>
    <property type="project" value="TreeGrafter"/>
</dbReference>
<dbReference type="NCBIfam" id="TIGR03317">
    <property type="entry name" value="ygfZ_signature"/>
    <property type="match status" value="1"/>
</dbReference>
<dbReference type="InterPro" id="IPR029043">
    <property type="entry name" value="GcvT/YgfZ_C"/>
</dbReference>